<evidence type="ECO:0000313" key="2">
    <source>
        <dbReference type="Proteomes" id="UP000003246"/>
    </source>
</evidence>
<dbReference type="Proteomes" id="UP000003246">
    <property type="component" value="Unassembled WGS sequence"/>
</dbReference>
<proteinExistence type="predicted"/>
<protein>
    <submittedName>
        <fullName evidence="1">Uncharacterized protein</fullName>
    </submittedName>
</protein>
<dbReference type="EMBL" id="ACWG01000039">
    <property type="protein sequence ID" value="EFV28696.1"/>
    <property type="molecule type" value="Genomic_DNA"/>
</dbReference>
<evidence type="ECO:0000313" key="1">
    <source>
        <dbReference type="EMBL" id="EFV28696.1"/>
    </source>
</evidence>
<gene>
    <name evidence="1" type="ORF">HMPREF1016_03037</name>
</gene>
<dbReference type="HOGENOM" id="CLU_2969724_0_0_10"/>
<comment type="caution">
    <text evidence="1">The sequence shown here is derived from an EMBL/GenBank/DDBJ whole genome shotgun (WGS) entry which is preliminary data.</text>
</comment>
<sequence>MGSDRIDIAHAVSYNIREFLVDDVLSYLYHIILTNSKMQELKPQYLKGVNQIDSDRMY</sequence>
<reference evidence="1 2" key="1">
    <citation type="submission" date="2010-10" db="EMBL/GenBank/DDBJ databases">
        <title>The Genome Sequence of Bacteroides eggerthii strain 1_2_48FAA.</title>
        <authorList>
            <consortium name="The Broad Institute Genome Sequencing Platform"/>
            <person name="Ward D."/>
            <person name="Earl A."/>
            <person name="Feldgarden M."/>
            <person name="Young S.K."/>
            <person name="Gargeya S."/>
            <person name="Zeng Q."/>
            <person name="Alvarado L."/>
            <person name="Berlin A."/>
            <person name="Bochicchio J."/>
            <person name="Chapman S.B."/>
            <person name="Chen Z."/>
            <person name="Freedman E."/>
            <person name="Gellesch M."/>
            <person name="Goldberg J."/>
            <person name="Griggs A."/>
            <person name="Gujja S."/>
            <person name="Heilman E."/>
            <person name="Heiman D."/>
            <person name="Howarth C."/>
            <person name="Mehta T."/>
            <person name="Neiman D."/>
            <person name="Pearson M."/>
            <person name="Roberts A."/>
            <person name="Saif S."/>
            <person name="Shea T."/>
            <person name="Shenoy N."/>
            <person name="Sisk P."/>
            <person name="Stolte C."/>
            <person name="Sykes S."/>
            <person name="White J."/>
            <person name="Yandava C."/>
            <person name="Allen-Vercoe E."/>
            <person name="Ambrose C."/>
            <person name="Strauss J."/>
            <person name="Daigneault M."/>
            <person name="Haas B."/>
            <person name="Nusbaum C."/>
            <person name="Birren B."/>
        </authorList>
    </citation>
    <scope>NUCLEOTIDE SEQUENCE [LARGE SCALE GENOMIC DNA]</scope>
    <source>
        <strain evidence="1 2">1_2_48FAA</strain>
    </source>
</reference>
<accession>E5X2F9</accession>
<organism evidence="1 2">
    <name type="scientific">Bacteroides eggerthii 1_2_48FAA</name>
    <dbReference type="NCBI Taxonomy" id="665953"/>
    <lineage>
        <taxon>Bacteria</taxon>
        <taxon>Pseudomonadati</taxon>
        <taxon>Bacteroidota</taxon>
        <taxon>Bacteroidia</taxon>
        <taxon>Bacteroidales</taxon>
        <taxon>Bacteroidaceae</taxon>
        <taxon>Bacteroides</taxon>
    </lineage>
</organism>
<name>E5X2F9_9BACE</name>
<dbReference type="AlphaFoldDB" id="E5X2F9"/>